<sequence>MLLVGWGALVCMASLLLPTGQAFYLPGQEPISYAKGERVRVTANTLTSSSSLINYDYDFKSFHFCPSEGAKTAQGASLGSVLKGDRLVTAPYAIDMLTDAQCKLLCEPVSYNYEDRVFLKERIMQHYSLRLDIDNLPVGERFRLKSGDFLTTSDFPLGSIMTDAEGVVPTLHNHLVFLVEYNTVTIDGQEFYRVVGATVHPTSRRTLSDDCQYGIRSPELAANVVKSGPPVILSTNEESKDEVLQVQYSYNVHWIRSETPWSQRWNSYLRITAVETHWFSLLNSAAIVLFLGGLVFAVLIRALHKDIARYNSLPESAADEFQEDFGWKLVHGDVFRTPKHAMFLSVLAGIGTQMLAVVLLTLLFAMLGVLSPSSRGSFSTLLLCSFVFGGSIGGYVSARLYKMFGRENWKRNIFFTAVLFPGLTLLAGIVINFFSIGAKSSTALPFGTVVALICMWLFILVPLTCLGAYIGFRKERISYPVRTNQIPRQIPQQPVYLRFWPSVLLGGILPFGAVFIELSFILASIWGHRFFYETGFLFLVFCITLLTCSQVTVLLTYFQLTSEDYGWWWRSFMTSGSCAFYVFLYSTWFYFSVLTMSDMTSTLIYFALNLMLAFVLFVLMGTVGFFASLWSIRRIYASIKID</sequence>
<feature type="transmembrane region" description="Helical" evidence="7">
    <location>
        <begin position="446"/>
        <end position="472"/>
    </location>
</feature>
<feature type="transmembrane region" description="Helical" evidence="7">
    <location>
        <begin position="413"/>
        <end position="434"/>
    </location>
</feature>
<dbReference type="GO" id="GO:0007034">
    <property type="term" value="P:vacuolar transport"/>
    <property type="evidence" value="ECO:0007669"/>
    <property type="project" value="TreeGrafter"/>
</dbReference>
<dbReference type="GO" id="GO:0016020">
    <property type="term" value="C:membrane"/>
    <property type="evidence" value="ECO:0007669"/>
    <property type="project" value="UniProtKB-SubCell"/>
</dbReference>
<dbReference type="GO" id="GO:0005737">
    <property type="term" value="C:cytoplasm"/>
    <property type="evidence" value="ECO:0007669"/>
    <property type="project" value="UniProtKB-ARBA"/>
</dbReference>
<dbReference type="GO" id="GO:0072657">
    <property type="term" value="P:protein localization to membrane"/>
    <property type="evidence" value="ECO:0007669"/>
    <property type="project" value="TreeGrafter"/>
</dbReference>
<evidence type="ECO:0000256" key="5">
    <source>
        <dbReference type="ARBA" id="ARBA00022989"/>
    </source>
</evidence>
<feature type="signal peptide" evidence="7">
    <location>
        <begin position="1"/>
        <end position="22"/>
    </location>
</feature>
<evidence type="ECO:0000313" key="9">
    <source>
        <dbReference type="EMBL" id="RKP03453.1"/>
    </source>
</evidence>
<dbReference type="Proteomes" id="UP000274922">
    <property type="component" value="Unassembled WGS sequence"/>
</dbReference>
<proteinExistence type="inferred from homology"/>
<feature type="transmembrane region" description="Helical" evidence="7">
    <location>
        <begin position="503"/>
        <end position="526"/>
    </location>
</feature>
<evidence type="ECO:0000313" key="11">
    <source>
        <dbReference type="Proteomes" id="UP000274922"/>
    </source>
</evidence>
<feature type="transmembrane region" description="Helical" evidence="7">
    <location>
        <begin position="603"/>
        <end position="630"/>
    </location>
</feature>
<dbReference type="EMBL" id="ML009110">
    <property type="protein sequence ID" value="RKO98173.1"/>
    <property type="molecule type" value="Genomic_DNA"/>
</dbReference>
<dbReference type="AlphaFoldDB" id="A0A4P9XDC4"/>
<dbReference type="EMBL" id="ML014123">
    <property type="protein sequence ID" value="RKP03453.1"/>
    <property type="molecule type" value="Genomic_DNA"/>
</dbReference>
<dbReference type="PANTHER" id="PTHR10766">
    <property type="entry name" value="TRANSMEMBRANE 9 SUPERFAMILY PROTEIN"/>
    <property type="match status" value="1"/>
</dbReference>
<feature type="transmembrane region" description="Helical" evidence="7">
    <location>
        <begin position="572"/>
        <end position="591"/>
    </location>
</feature>
<dbReference type="STRING" id="1555241.A0A4P9XDC4"/>
<evidence type="ECO:0000256" key="1">
    <source>
        <dbReference type="ARBA" id="ARBA00004141"/>
    </source>
</evidence>
<dbReference type="OrthoDB" id="1666796at2759"/>
<keyword evidence="11" id="KW-1185">Reference proteome</keyword>
<comment type="subcellular location">
    <subcellularLocation>
        <location evidence="1">Membrane</location>
        <topology evidence="1">Multi-pass membrane protein</topology>
    </subcellularLocation>
</comment>
<evidence type="ECO:0000313" key="10">
    <source>
        <dbReference type="Proteomes" id="UP000268535"/>
    </source>
</evidence>
<feature type="transmembrane region" description="Helical" evidence="7">
    <location>
        <begin position="341"/>
        <end position="366"/>
    </location>
</feature>
<gene>
    <name evidence="8" type="ORF">CAUPRSCDRAFT_9651</name>
    <name evidence="9" type="ORF">CXG81DRAFT_17073</name>
</gene>
<feature type="transmembrane region" description="Helical" evidence="7">
    <location>
        <begin position="378"/>
        <end position="401"/>
    </location>
</feature>
<comment type="similarity">
    <text evidence="2 7">Belongs to the nonaspanin (TM9SF) (TC 9.A.2) family.</text>
</comment>
<keyword evidence="6 7" id="KW-0472">Membrane</keyword>
<reference evidence="10 11" key="1">
    <citation type="journal article" date="2018" name="Nat. Microbiol.">
        <title>Leveraging single-cell genomics to expand the fungal tree of life.</title>
        <authorList>
            <person name="Ahrendt S.R."/>
            <person name="Quandt C.A."/>
            <person name="Ciobanu D."/>
            <person name="Clum A."/>
            <person name="Salamov A."/>
            <person name="Andreopoulos B."/>
            <person name="Cheng J.F."/>
            <person name="Woyke T."/>
            <person name="Pelin A."/>
            <person name="Henrissat B."/>
            <person name="Reynolds N.K."/>
            <person name="Benny G.L."/>
            <person name="Smith M.E."/>
            <person name="James T.Y."/>
            <person name="Grigoriev I.V."/>
        </authorList>
    </citation>
    <scope>NUCLEOTIDE SEQUENCE [LARGE SCALE GENOMIC DNA]</scope>
    <source>
        <strain evidence="10 11">ATCC 52028</strain>
    </source>
</reference>
<feature type="transmembrane region" description="Helical" evidence="7">
    <location>
        <begin position="538"/>
        <end position="560"/>
    </location>
</feature>
<reference evidence="9" key="2">
    <citation type="submission" date="2018-04" db="EMBL/GenBank/DDBJ databases">
        <title>Leveraging single-cell genomics to expand the Fungal Tree of Life.</title>
        <authorList>
            <consortium name="DOE Joint Genome Institute"/>
            <person name="Ahrendt S.R."/>
            <person name="Quandt C.A."/>
            <person name="Ciobanu D."/>
            <person name="Clum A."/>
            <person name="Salamov A."/>
            <person name="Andreopoulos B."/>
            <person name="Cheng J.-F."/>
            <person name="Woyke T."/>
            <person name="Pelin A."/>
            <person name="Henrissat B."/>
            <person name="Benny G.L."/>
            <person name="Smith M.E."/>
            <person name="James T.Y."/>
            <person name="Grigoriev I.V."/>
        </authorList>
    </citation>
    <scope>NUCLEOTIDE SEQUENCE</scope>
    <source>
        <strain evidence="9">ATCC 52028</strain>
    </source>
</reference>
<evidence type="ECO:0000256" key="2">
    <source>
        <dbReference type="ARBA" id="ARBA00005227"/>
    </source>
</evidence>
<accession>A0A4P9XDC4</accession>
<evidence type="ECO:0000256" key="3">
    <source>
        <dbReference type="ARBA" id="ARBA00022692"/>
    </source>
</evidence>
<name>A0A4P9XDC4_9FUNG</name>
<dbReference type="InterPro" id="IPR004240">
    <property type="entry name" value="EMP70"/>
</dbReference>
<reference evidence="8" key="3">
    <citation type="submission" date="2018-08" db="EMBL/GenBank/DDBJ databases">
        <title>Leveraging single-cell genomics to expand the Fungal Tree of Life.</title>
        <authorList>
            <consortium name="DOE Joint Genome Institute"/>
            <person name="Ahrendt S.R."/>
            <person name="Quandt C.A."/>
            <person name="Ciobanu D."/>
            <person name="Clum A."/>
            <person name="Salamov A."/>
            <person name="Andreopoulos B."/>
            <person name="Cheng J.-F."/>
            <person name="Woyke T."/>
            <person name="Pelin A."/>
            <person name="Henrissat B."/>
            <person name="Reynolds N."/>
            <person name="Benny G.L."/>
            <person name="Smith M.E."/>
            <person name="James T.Y."/>
            <person name="Grigoriev I.V."/>
        </authorList>
    </citation>
    <scope>NUCLEOTIDE SEQUENCE</scope>
    <source>
        <strain evidence="8">ATCC 52028</strain>
    </source>
</reference>
<keyword evidence="5 7" id="KW-1133">Transmembrane helix</keyword>
<evidence type="ECO:0000256" key="6">
    <source>
        <dbReference type="ARBA" id="ARBA00023136"/>
    </source>
</evidence>
<keyword evidence="4 7" id="KW-0732">Signal</keyword>
<organism evidence="9 11">
    <name type="scientific">Caulochytrium protostelioides</name>
    <dbReference type="NCBI Taxonomy" id="1555241"/>
    <lineage>
        <taxon>Eukaryota</taxon>
        <taxon>Fungi</taxon>
        <taxon>Fungi incertae sedis</taxon>
        <taxon>Chytridiomycota</taxon>
        <taxon>Chytridiomycota incertae sedis</taxon>
        <taxon>Chytridiomycetes</taxon>
        <taxon>Caulochytriales</taxon>
        <taxon>Caulochytriaceae</taxon>
        <taxon>Caulochytrium</taxon>
    </lineage>
</organism>
<evidence type="ECO:0000256" key="7">
    <source>
        <dbReference type="RuleBase" id="RU363079"/>
    </source>
</evidence>
<keyword evidence="3 7" id="KW-0812">Transmembrane</keyword>
<protein>
    <recommendedName>
        <fullName evidence="7">Transmembrane 9 superfamily member</fullName>
    </recommendedName>
</protein>
<feature type="transmembrane region" description="Helical" evidence="7">
    <location>
        <begin position="278"/>
        <end position="300"/>
    </location>
</feature>
<dbReference type="Pfam" id="PF02990">
    <property type="entry name" value="EMP70"/>
    <property type="match status" value="1"/>
</dbReference>
<dbReference type="PANTHER" id="PTHR10766:SF111">
    <property type="entry name" value="TRANSMEMBRANE 9 SUPERFAMILY MEMBER 2"/>
    <property type="match status" value="1"/>
</dbReference>
<feature type="chain" id="PRO_5033893896" description="Transmembrane 9 superfamily member" evidence="7">
    <location>
        <begin position="23"/>
        <end position="642"/>
    </location>
</feature>
<evidence type="ECO:0000313" key="8">
    <source>
        <dbReference type="EMBL" id="RKO98173.1"/>
    </source>
</evidence>
<evidence type="ECO:0000256" key="4">
    <source>
        <dbReference type="ARBA" id="ARBA00022729"/>
    </source>
</evidence>
<dbReference type="Proteomes" id="UP000268535">
    <property type="component" value="Unassembled WGS sequence"/>
</dbReference>